<evidence type="ECO:0000313" key="3">
    <source>
        <dbReference type="Proteomes" id="UP000000305"/>
    </source>
</evidence>
<feature type="region of interest" description="Disordered" evidence="1">
    <location>
        <begin position="82"/>
        <end position="104"/>
    </location>
</feature>
<evidence type="ECO:0000313" key="2">
    <source>
        <dbReference type="EMBL" id="EFX74026.1"/>
    </source>
</evidence>
<accession>E9H2P2</accession>
<dbReference type="HOGENOM" id="CLU_1327578_0_0_1"/>
<dbReference type="OrthoDB" id="129310at2759"/>
<dbReference type="EMBL" id="GL732586">
    <property type="protein sequence ID" value="EFX74026.1"/>
    <property type="molecule type" value="Genomic_DNA"/>
</dbReference>
<proteinExistence type="predicted"/>
<dbReference type="Proteomes" id="UP000000305">
    <property type="component" value="Unassembled WGS sequence"/>
</dbReference>
<sequence>MKKFPFDEETFSTLPDNEESPDVYLVDQKDLRKLSDGDPGKGNLSNTKTFASGGDSLLRSAEEERDFLMIFRIVTIREKYDPNQNSTGADHLPPSATKSFQPSTNTLVVRPAQQFVSDSDLDYLETHYPDLIPFGRSGFSEERKIPISKKTLIAYFTNLSTRKFQQPDFAGHDRPQLFLQHGFSSSQFTFPRYQRRRRRDPLRRSVF</sequence>
<keyword evidence="3" id="KW-1185">Reference proteome</keyword>
<reference evidence="2 3" key="1">
    <citation type="journal article" date="2011" name="Science">
        <title>The ecoresponsive genome of Daphnia pulex.</title>
        <authorList>
            <person name="Colbourne J.K."/>
            <person name="Pfrender M.E."/>
            <person name="Gilbert D."/>
            <person name="Thomas W.K."/>
            <person name="Tucker A."/>
            <person name="Oakley T.H."/>
            <person name="Tokishita S."/>
            <person name="Aerts A."/>
            <person name="Arnold G.J."/>
            <person name="Basu M.K."/>
            <person name="Bauer D.J."/>
            <person name="Caceres C.E."/>
            <person name="Carmel L."/>
            <person name="Casola C."/>
            <person name="Choi J.H."/>
            <person name="Detter J.C."/>
            <person name="Dong Q."/>
            <person name="Dusheyko S."/>
            <person name="Eads B.D."/>
            <person name="Frohlich T."/>
            <person name="Geiler-Samerotte K.A."/>
            <person name="Gerlach D."/>
            <person name="Hatcher P."/>
            <person name="Jogdeo S."/>
            <person name="Krijgsveld J."/>
            <person name="Kriventseva E.V."/>
            <person name="Kultz D."/>
            <person name="Laforsch C."/>
            <person name="Lindquist E."/>
            <person name="Lopez J."/>
            <person name="Manak J.R."/>
            <person name="Muller J."/>
            <person name="Pangilinan J."/>
            <person name="Patwardhan R.P."/>
            <person name="Pitluck S."/>
            <person name="Pritham E.J."/>
            <person name="Rechtsteiner A."/>
            <person name="Rho M."/>
            <person name="Rogozin I.B."/>
            <person name="Sakarya O."/>
            <person name="Salamov A."/>
            <person name="Schaack S."/>
            <person name="Shapiro H."/>
            <person name="Shiga Y."/>
            <person name="Skalitzky C."/>
            <person name="Smith Z."/>
            <person name="Souvorov A."/>
            <person name="Sung W."/>
            <person name="Tang Z."/>
            <person name="Tsuchiya D."/>
            <person name="Tu H."/>
            <person name="Vos H."/>
            <person name="Wang M."/>
            <person name="Wolf Y.I."/>
            <person name="Yamagata H."/>
            <person name="Yamada T."/>
            <person name="Ye Y."/>
            <person name="Shaw J.R."/>
            <person name="Andrews J."/>
            <person name="Crease T.J."/>
            <person name="Tang H."/>
            <person name="Lucas S.M."/>
            <person name="Robertson H.M."/>
            <person name="Bork P."/>
            <person name="Koonin E.V."/>
            <person name="Zdobnov E.M."/>
            <person name="Grigoriev I.V."/>
            <person name="Lynch M."/>
            <person name="Boore J.L."/>
        </authorList>
    </citation>
    <scope>NUCLEOTIDE SEQUENCE [LARGE SCALE GENOMIC DNA]</scope>
</reference>
<dbReference type="InParanoid" id="E9H2P2"/>
<feature type="region of interest" description="Disordered" evidence="1">
    <location>
        <begin position="1"/>
        <end position="53"/>
    </location>
</feature>
<name>E9H2P2_DAPPU</name>
<dbReference type="AlphaFoldDB" id="E9H2P2"/>
<gene>
    <name evidence="2" type="ORF">DAPPUDRAFT_252437</name>
</gene>
<dbReference type="KEGG" id="dpx:DAPPUDRAFT_252437"/>
<protein>
    <submittedName>
        <fullName evidence="2">Uncharacterized protein</fullName>
    </submittedName>
</protein>
<organism evidence="2 3">
    <name type="scientific">Daphnia pulex</name>
    <name type="common">Water flea</name>
    <dbReference type="NCBI Taxonomy" id="6669"/>
    <lineage>
        <taxon>Eukaryota</taxon>
        <taxon>Metazoa</taxon>
        <taxon>Ecdysozoa</taxon>
        <taxon>Arthropoda</taxon>
        <taxon>Crustacea</taxon>
        <taxon>Branchiopoda</taxon>
        <taxon>Diplostraca</taxon>
        <taxon>Cladocera</taxon>
        <taxon>Anomopoda</taxon>
        <taxon>Daphniidae</taxon>
        <taxon>Daphnia</taxon>
    </lineage>
</organism>
<feature type="compositionally biased region" description="Basic and acidic residues" evidence="1">
    <location>
        <begin position="27"/>
        <end position="39"/>
    </location>
</feature>
<evidence type="ECO:0000256" key="1">
    <source>
        <dbReference type="SAM" id="MobiDB-lite"/>
    </source>
</evidence>